<organism evidence="1 2">
    <name type="scientific">Glomus cerebriforme</name>
    <dbReference type="NCBI Taxonomy" id="658196"/>
    <lineage>
        <taxon>Eukaryota</taxon>
        <taxon>Fungi</taxon>
        <taxon>Fungi incertae sedis</taxon>
        <taxon>Mucoromycota</taxon>
        <taxon>Glomeromycotina</taxon>
        <taxon>Glomeromycetes</taxon>
        <taxon>Glomerales</taxon>
        <taxon>Glomeraceae</taxon>
        <taxon>Glomus</taxon>
    </lineage>
</organism>
<dbReference type="InterPro" id="IPR041712">
    <property type="entry name" value="DHPS-like_MBL-fold"/>
</dbReference>
<dbReference type="InterPro" id="IPR036866">
    <property type="entry name" value="RibonucZ/Hydroxyglut_hydro"/>
</dbReference>
<protein>
    <submittedName>
        <fullName evidence="1">Beta-lactamase-like protein</fullName>
    </submittedName>
</protein>
<dbReference type="AlphaFoldDB" id="A0A397S3D6"/>
<gene>
    <name evidence="1" type="ORF">C1645_717784</name>
</gene>
<evidence type="ECO:0000313" key="2">
    <source>
        <dbReference type="Proteomes" id="UP000265703"/>
    </source>
</evidence>
<comment type="caution">
    <text evidence="1">The sequence shown here is derived from an EMBL/GenBank/DDBJ whole genome shotgun (WGS) entry which is preliminary data.</text>
</comment>
<dbReference type="InterPro" id="IPR052926">
    <property type="entry name" value="Metallo-beta-lactamase_dom"/>
</dbReference>
<dbReference type="Gene3D" id="3.60.15.10">
    <property type="entry name" value="Ribonuclease Z/Hydroxyacylglutathione hydrolase-like"/>
    <property type="match status" value="1"/>
</dbReference>
<sequence>MTNNLGYENLKELDEIKITIIVDNEVDPLSSSNSNIGNITTEINRDLLNKKESLDIVNYCCGAHGYSVLITGTCNGESHSVLFDAGPYGKIFMDNSRKLGIDYSKIETVVLSHWHCDHSDGLPSAIEAISKARRDHHSLKVIVDLPKDRPSRRGIRLPKSDDVMIINNPTFEELEKAGGEIIKSDESHMICSNFFYVSENIFRHTKYETGITNHVSYDESLLTWKDDPLIMEERFLVSRIKNKGLIVITGCGHAGIVNTLLQAQNPIFDKQEKYPIYLVMGGFHLAGFEQESKINETVRDLKSLINPAFLAPGHCSGWRCRAALEFQLHEGETTFAGRVSPTAVGKIYHIFSEK</sequence>
<accession>A0A397S3D6</accession>
<dbReference type="EMBL" id="QKYT01001440">
    <property type="protein sequence ID" value="RIA79229.1"/>
    <property type="molecule type" value="Genomic_DNA"/>
</dbReference>
<dbReference type="STRING" id="658196.A0A397S3D6"/>
<dbReference type="PANTHER" id="PTHR13754">
    <property type="entry name" value="METALLO-BETA-LACTAMASE SUPERFAMILY PROTEIN"/>
    <property type="match status" value="1"/>
</dbReference>
<dbReference type="PANTHER" id="PTHR13754:SF13">
    <property type="entry name" value="METALLO-BETA-LACTAMASE SUPERFAMILY PROTEIN (AFU_ORTHOLOGUE AFUA_3G07630)"/>
    <property type="match status" value="1"/>
</dbReference>
<dbReference type="SUPFAM" id="SSF56281">
    <property type="entry name" value="Metallo-hydrolase/oxidoreductase"/>
    <property type="match status" value="1"/>
</dbReference>
<dbReference type="OrthoDB" id="1470350at2759"/>
<dbReference type="GO" id="GO:0016740">
    <property type="term" value="F:transferase activity"/>
    <property type="evidence" value="ECO:0007669"/>
    <property type="project" value="TreeGrafter"/>
</dbReference>
<dbReference type="CDD" id="cd07713">
    <property type="entry name" value="DHPS-like_MBL-fold"/>
    <property type="match status" value="1"/>
</dbReference>
<reference evidence="1 2" key="1">
    <citation type="submission" date="2018-06" db="EMBL/GenBank/DDBJ databases">
        <title>Comparative genomics reveals the genomic features of Rhizophagus irregularis, R. cerebriforme, R. diaphanum and Gigaspora rosea, and their symbiotic lifestyle signature.</title>
        <authorList>
            <person name="Morin E."/>
            <person name="San Clemente H."/>
            <person name="Chen E.C.H."/>
            <person name="De La Providencia I."/>
            <person name="Hainaut M."/>
            <person name="Kuo A."/>
            <person name="Kohler A."/>
            <person name="Murat C."/>
            <person name="Tang N."/>
            <person name="Roy S."/>
            <person name="Loubradou J."/>
            <person name="Henrissat B."/>
            <person name="Grigoriev I.V."/>
            <person name="Corradi N."/>
            <person name="Roux C."/>
            <person name="Martin F.M."/>
        </authorList>
    </citation>
    <scope>NUCLEOTIDE SEQUENCE [LARGE SCALE GENOMIC DNA]</scope>
    <source>
        <strain evidence="1 2">DAOM 227022</strain>
    </source>
</reference>
<keyword evidence="2" id="KW-1185">Reference proteome</keyword>
<evidence type="ECO:0000313" key="1">
    <source>
        <dbReference type="EMBL" id="RIA79229.1"/>
    </source>
</evidence>
<proteinExistence type="predicted"/>
<name>A0A397S3D6_9GLOM</name>
<dbReference type="Proteomes" id="UP000265703">
    <property type="component" value="Unassembled WGS sequence"/>
</dbReference>